<organism evidence="1 2">
    <name type="scientific">Arctium lappa</name>
    <name type="common">Greater burdock</name>
    <name type="synonym">Lappa major</name>
    <dbReference type="NCBI Taxonomy" id="4217"/>
    <lineage>
        <taxon>Eukaryota</taxon>
        <taxon>Viridiplantae</taxon>
        <taxon>Streptophyta</taxon>
        <taxon>Embryophyta</taxon>
        <taxon>Tracheophyta</taxon>
        <taxon>Spermatophyta</taxon>
        <taxon>Magnoliopsida</taxon>
        <taxon>eudicotyledons</taxon>
        <taxon>Gunneridae</taxon>
        <taxon>Pentapetalae</taxon>
        <taxon>asterids</taxon>
        <taxon>campanulids</taxon>
        <taxon>Asterales</taxon>
        <taxon>Asteraceae</taxon>
        <taxon>Carduoideae</taxon>
        <taxon>Cardueae</taxon>
        <taxon>Arctiinae</taxon>
        <taxon>Arctium</taxon>
    </lineage>
</organism>
<reference evidence="2" key="1">
    <citation type="journal article" date="2022" name="Mol. Ecol. Resour.">
        <title>The genomes of chicory, endive, great burdock and yacon provide insights into Asteraceae palaeo-polyploidization history and plant inulin production.</title>
        <authorList>
            <person name="Fan W."/>
            <person name="Wang S."/>
            <person name="Wang H."/>
            <person name="Wang A."/>
            <person name="Jiang F."/>
            <person name="Liu H."/>
            <person name="Zhao H."/>
            <person name="Xu D."/>
            <person name="Zhang Y."/>
        </authorList>
    </citation>
    <scope>NUCLEOTIDE SEQUENCE [LARGE SCALE GENOMIC DNA]</scope>
    <source>
        <strain evidence="2">cv. Niubang</strain>
    </source>
</reference>
<dbReference type="Proteomes" id="UP001055879">
    <property type="component" value="Linkage Group LG08"/>
</dbReference>
<reference evidence="1 2" key="2">
    <citation type="journal article" date="2022" name="Mol. Ecol. Resour.">
        <title>The genomes of chicory, endive, great burdock and yacon provide insights into Asteraceae paleo-polyploidization history and plant inulin production.</title>
        <authorList>
            <person name="Fan W."/>
            <person name="Wang S."/>
            <person name="Wang H."/>
            <person name="Wang A."/>
            <person name="Jiang F."/>
            <person name="Liu H."/>
            <person name="Zhao H."/>
            <person name="Xu D."/>
            <person name="Zhang Y."/>
        </authorList>
    </citation>
    <scope>NUCLEOTIDE SEQUENCE [LARGE SCALE GENOMIC DNA]</scope>
    <source>
        <strain evidence="2">cv. Niubang</strain>
    </source>
</reference>
<proteinExistence type="predicted"/>
<dbReference type="EMBL" id="CM042054">
    <property type="protein sequence ID" value="KAI3707726.1"/>
    <property type="molecule type" value="Genomic_DNA"/>
</dbReference>
<accession>A0ACB9ADY9</accession>
<gene>
    <name evidence="1" type="ORF">L6452_26355</name>
</gene>
<evidence type="ECO:0000313" key="2">
    <source>
        <dbReference type="Proteomes" id="UP001055879"/>
    </source>
</evidence>
<comment type="caution">
    <text evidence="1">The sequence shown here is derived from an EMBL/GenBank/DDBJ whole genome shotgun (WGS) entry which is preliminary data.</text>
</comment>
<protein>
    <submittedName>
        <fullName evidence="1">Uncharacterized protein</fullName>
    </submittedName>
</protein>
<evidence type="ECO:0000313" key="1">
    <source>
        <dbReference type="EMBL" id="KAI3707726.1"/>
    </source>
</evidence>
<sequence>MLPRISGVSTPTISGSFTFPSHHHHHLLLPDGEELSFAKRLFFTFKEDMKKREKEQSQSLSISLIPLFLKPTFPDSASASILSLLHRSFGI</sequence>
<name>A0ACB9ADY9_ARCLA</name>
<keyword evidence="2" id="KW-1185">Reference proteome</keyword>